<dbReference type="EMBL" id="JBIRGQ010000011">
    <property type="protein sequence ID" value="MFH8551361.1"/>
    <property type="molecule type" value="Genomic_DNA"/>
</dbReference>
<comment type="caution">
    <text evidence="2">The sequence shown here is derived from an EMBL/GenBank/DDBJ whole genome shotgun (WGS) entry which is preliminary data.</text>
</comment>
<evidence type="ECO:0000259" key="1">
    <source>
        <dbReference type="Pfam" id="PF12680"/>
    </source>
</evidence>
<feature type="domain" description="SnoaL-like" evidence="1">
    <location>
        <begin position="55"/>
        <end position="148"/>
    </location>
</feature>
<organism evidence="2 3">
    <name type="scientific">Streptomyces longisporoflavus</name>
    <dbReference type="NCBI Taxonomy" id="28044"/>
    <lineage>
        <taxon>Bacteria</taxon>
        <taxon>Bacillati</taxon>
        <taxon>Actinomycetota</taxon>
        <taxon>Actinomycetes</taxon>
        <taxon>Kitasatosporales</taxon>
        <taxon>Streptomycetaceae</taxon>
        <taxon>Streptomyces</taxon>
    </lineage>
</organism>
<dbReference type="SUPFAM" id="SSF54427">
    <property type="entry name" value="NTF2-like"/>
    <property type="match status" value="1"/>
</dbReference>
<dbReference type="Proteomes" id="UP001610818">
    <property type="component" value="Unassembled WGS sequence"/>
</dbReference>
<proteinExistence type="predicted"/>
<accession>A0ABW7R271</accession>
<gene>
    <name evidence="2" type="ORF">ACH4F9_40895</name>
</gene>
<name>A0ABW7R271_9ACTN</name>
<dbReference type="InterPro" id="IPR037401">
    <property type="entry name" value="SnoaL-like"/>
</dbReference>
<evidence type="ECO:0000313" key="2">
    <source>
        <dbReference type="EMBL" id="MFH8551361.1"/>
    </source>
</evidence>
<dbReference type="InterPro" id="IPR032710">
    <property type="entry name" value="NTF2-like_dom_sf"/>
</dbReference>
<dbReference type="RefSeq" id="WP_397718249.1">
    <property type="nucleotide sequence ID" value="NZ_JBIRGN010000011.1"/>
</dbReference>
<dbReference type="Gene3D" id="3.10.450.50">
    <property type="match status" value="1"/>
</dbReference>
<reference evidence="2 3" key="1">
    <citation type="submission" date="2024-10" db="EMBL/GenBank/DDBJ databases">
        <title>The Natural Products Discovery Center: Release of the First 8490 Sequenced Strains for Exploring Actinobacteria Biosynthetic Diversity.</title>
        <authorList>
            <person name="Kalkreuter E."/>
            <person name="Kautsar S.A."/>
            <person name="Yang D."/>
            <person name="Bader C.D."/>
            <person name="Teijaro C.N."/>
            <person name="Fluegel L."/>
            <person name="Davis C.M."/>
            <person name="Simpson J.R."/>
            <person name="Lauterbach L."/>
            <person name="Steele A.D."/>
            <person name="Gui C."/>
            <person name="Meng S."/>
            <person name="Li G."/>
            <person name="Viehrig K."/>
            <person name="Ye F."/>
            <person name="Su P."/>
            <person name="Kiefer A.F."/>
            <person name="Nichols A."/>
            <person name="Cepeda A.J."/>
            <person name="Yan W."/>
            <person name="Fan B."/>
            <person name="Jiang Y."/>
            <person name="Adhikari A."/>
            <person name="Zheng C.-J."/>
            <person name="Schuster L."/>
            <person name="Cowan T.M."/>
            <person name="Smanski M.J."/>
            <person name="Chevrette M.G."/>
            <person name="De Carvalho L.P.S."/>
            <person name="Shen B."/>
        </authorList>
    </citation>
    <scope>NUCLEOTIDE SEQUENCE [LARGE SCALE GENOMIC DNA]</scope>
    <source>
        <strain evidence="2 3">NPDC017990</strain>
    </source>
</reference>
<evidence type="ECO:0000313" key="3">
    <source>
        <dbReference type="Proteomes" id="UP001610818"/>
    </source>
</evidence>
<keyword evidence="3" id="KW-1185">Reference proteome</keyword>
<sequence length="154" mass="16312">MSALRKAAVVVAIAVAALTVTIMTSDYVRAVAKEAVRDTPSAHDPAALAALEPAVRGYVEAVDAGDPDALVTVFAPDATVSDTGRGFRGRAAIGDWARDEVIGGELTVLRTTHGPKGPTVLLRFDPEGLMAGFRARYTFDVENDLITRITLRYA</sequence>
<dbReference type="Pfam" id="PF12680">
    <property type="entry name" value="SnoaL_2"/>
    <property type="match status" value="1"/>
</dbReference>
<protein>
    <submittedName>
        <fullName evidence="2">Nuclear transport factor 2 family protein</fullName>
    </submittedName>
</protein>